<reference evidence="1 2" key="2">
    <citation type="submission" date="2010-03" db="EMBL/GenBank/DDBJ databases">
        <authorList>
            <person name="Pajon A."/>
        </authorList>
    </citation>
    <scope>NUCLEOTIDE SEQUENCE [LARGE SCALE GENOMIC DNA]</scope>
    <source>
        <strain evidence="1 2">XB6B4</strain>
    </source>
</reference>
<evidence type="ECO:0000313" key="1">
    <source>
        <dbReference type="EMBL" id="CBL13311.1"/>
    </source>
</evidence>
<sequence>MEKEESIEEKRDYLIKKKYPITVFTHEWAIMDDEQKIWSNFEQVFEGVNHIERKIGFF</sequence>
<dbReference type="AlphaFoldDB" id="D4L121"/>
<dbReference type="EMBL" id="FP929050">
    <property type="protein sequence ID" value="CBL13311.1"/>
    <property type="molecule type" value="Genomic_DNA"/>
</dbReference>
<dbReference type="RefSeq" id="WP_015521675.1">
    <property type="nucleotide sequence ID" value="NC_021012.1"/>
</dbReference>
<dbReference type="KEGG" id="rix:RO1_29330"/>
<protein>
    <submittedName>
        <fullName evidence="1">Uncharacterized protein</fullName>
    </submittedName>
</protein>
<dbReference type="Proteomes" id="UP000008953">
    <property type="component" value="Chromosome"/>
</dbReference>
<dbReference type="HOGENOM" id="CLU_2976504_0_0_9"/>
<evidence type="ECO:0000313" key="2">
    <source>
        <dbReference type="Proteomes" id="UP000008953"/>
    </source>
</evidence>
<gene>
    <name evidence="1" type="ORF">RO1_29330</name>
</gene>
<name>D4L121_9FIRM</name>
<organism evidence="1 2">
    <name type="scientific">Roseburia intestinalis XB6B4</name>
    <dbReference type="NCBI Taxonomy" id="718255"/>
    <lineage>
        <taxon>Bacteria</taxon>
        <taxon>Bacillati</taxon>
        <taxon>Bacillota</taxon>
        <taxon>Clostridia</taxon>
        <taxon>Lachnospirales</taxon>
        <taxon>Lachnospiraceae</taxon>
        <taxon>Roseburia</taxon>
    </lineage>
</organism>
<reference evidence="1 2" key="1">
    <citation type="submission" date="2010-03" db="EMBL/GenBank/DDBJ databases">
        <title>The genome sequence of Roseburia intestinalis XB6B4.</title>
        <authorList>
            <consortium name="metaHIT consortium -- http://www.metahit.eu/"/>
            <person name="Pajon A."/>
            <person name="Turner K."/>
            <person name="Parkhill J."/>
            <person name="Bernalier A."/>
        </authorList>
    </citation>
    <scope>NUCLEOTIDE SEQUENCE [LARGE SCALE GENOMIC DNA]</scope>
    <source>
        <strain evidence="1 2">XB6B4</strain>
    </source>
</reference>
<accession>D4L121</accession>
<proteinExistence type="predicted"/>
<dbReference type="PATRIC" id="fig|718255.3.peg.276"/>